<dbReference type="InterPro" id="IPR016054">
    <property type="entry name" value="LY6_UPA_recep-like"/>
</dbReference>
<protein>
    <recommendedName>
        <fullName evidence="12">UPAR/Ly6 domain-containing protein</fullName>
    </recommendedName>
</protein>
<dbReference type="CDD" id="cd23597">
    <property type="entry name" value="TFP_LU_ECD_Bncr"/>
    <property type="match status" value="1"/>
</dbReference>
<dbReference type="GeneTree" id="ENSGT00940000177161"/>
<dbReference type="Ensembl" id="ENSHHUT00000062947.1">
    <property type="protein sequence ID" value="ENSHHUP00000060875.1"/>
    <property type="gene ID" value="ENSHHUG00000036090.1"/>
</dbReference>
<evidence type="ECO:0000313" key="14">
    <source>
        <dbReference type="Proteomes" id="UP000314982"/>
    </source>
</evidence>
<keyword evidence="6" id="KW-1015">Disulfide bond</keyword>
<keyword evidence="3" id="KW-0336">GPI-anchor</keyword>
<dbReference type="GO" id="GO:0035036">
    <property type="term" value="P:sperm-egg recognition"/>
    <property type="evidence" value="ECO:0007669"/>
    <property type="project" value="TreeGrafter"/>
</dbReference>
<evidence type="ECO:0000256" key="8">
    <source>
        <dbReference type="ARBA" id="ARBA00023288"/>
    </source>
</evidence>
<reference evidence="13" key="3">
    <citation type="submission" date="2025-09" db="UniProtKB">
        <authorList>
            <consortium name="Ensembl"/>
        </authorList>
    </citation>
    <scope>IDENTIFICATION</scope>
</reference>
<keyword evidence="14" id="KW-1185">Reference proteome</keyword>
<keyword evidence="7" id="KW-0325">Glycoprotein</keyword>
<evidence type="ECO:0000256" key="1">
    <source>
        <dbReference type="ARBA" id="ARBA00004609"/>
    </source>
</evidence>
<proteinExistence type="inferred from homology"/>
<dbReference type="InterPro" id="IPR045860">
    <property type="entry name" value="Snake_toxin-like_sf"/>
</dbReference>
<evidence type="ECO:0000256" key="7">
    <source>
        <dbReference type="ARBA" id="ARBA00023180"/>
    </source>
</evidence>
<evidence type="ECO:0000256" key="2">
    <source>
        <dbReference type="ARBA" id="ARBA00022475"/>
    </source>
</evidence>
<dbReference type="Proteomes" id="UP000314982">
    <property type="component" value="Unassembled WGS sequence"/>
</dbReference>
<evidence type="ECO:0000256" key="9">
    <source>
        <dbReference type="ARBA" id="ARBA00029446"/>
    </source>
</evidence>
<evidence type="ECO:0000256" key="4">
    <source>
        <dbReference type="ARBA" id="ARBA00022729"/>
    </source>
</evidence>
<reference evidence="14" key="1">
    <citation type="submission" date="2018-06" db="EMBL/GenBank/DDBJ databases">
        <title>Genome assembly of Danube salmon.</title>
        <authorList>
            <person name="Macqueen D.J."/>
            <person name="Gundappa M.K."/>
        </authorList>
    </citation>
    <scope>NUCLEOTIDE SEQUENCE [LARGE SCALE GENOMIC DNA]</scope>
</reference>
<dbReference type="GO" id="GO:0098552">
    <property type="term" value="C:side of membrane"/>
    <property type="evidence" value="ECO:0007669"/>
    <property type="project" value="UniProtKB-KW"/>
</dbReference>
<sequence>MFPALSAILCLSLLLPSVHCNNNLLCYYSPIMYRNKTFDLVLTECPPTELCMTGNGRYGNHSALSTRGCMAPTGCGQVHPLPLKGTIYTMTYACCDYNYCNAGHRVAVNSVPLVVAMMAMTMLLIWLLFPFYKAAGSPHSGYTYMYRRLL</sequence>
<evidence type="ECO:0000256" key="6">
    <source>
        <dbReference type="ARBA" id="ARBA00023157"/>
    </source>
</evidence>
<dbReference type="PANTHER" id="PTHR47613">
    <property type="entry name" value="SPERM ACROSOME MEMBRANE-ASSOCIATED PROTEIN 4"/>
    <property type="match status" value="1"/>
</dbReference>
<feature type="transmembrane region" description="Helical" evidence="10">
    <location>
        <begin position="110"/>
        <end position="129"/>
    </location>
</feature>
<name>A0A4W5PGV0_9TELE</name>
<evidence type="ECO:0000256" key="3">
    <source>
        <dbReference type="ARBA" id="ARBA00022622"/>
    </source>
</evidence>
<comment type="subcellular location">
    <subcellularLocation>
        <location evidence="1">Cell membrane</location>
        <topology evidence="1">Lipid-anchor</topology>
        <topology evidence="1">GPI-anchor</topology>
    </subcellularLocation>
</comment>
<keyword evidence="5 10" id="KW-0472">Membrane</keyword>
<evidence type="ECO:0000259" key="12">
    <source>
        <dbReference type="Pfam" id="PF00021"/>
    </source>
</evidence>
<keyword evidence="10" id="KW-0812">Transmembrane</keyword>
<evidence type="ECO:0000313" key="13">
    <source>
        <dbReference type="Ensembl" id="ENSHHUP00000060875.1"/>
    </source>
</evidence>
<keyword evidence="4 11" id="KW-0732">Signal</keyword>
<keyword evidence="8" id="KW-0449">Lipoprotein</keyword>
<feature type="signal peptide" evidence="11">
    <location>
        <begin position="1"/>
        <end position="20"/>
    </location>
</feature>
<organism evidence="13 14">
    <name type="scientific">Hucho hucho</name>
    <name type="common">huchen</name>
    <dbReference type="NCBI Taxonomy" id="62062"/>
    <lineage>
        <taxon>Eukaryota</taxon>
        <taxon>Metazoa</taxon>
        <taxon>Chordata</taxon>
        <taxon>Craniata</taxon>
        <taxon>Vertebrata</taxon>
        <taxon>Euteleostomi</taxon>
        <taxon>Actinopterygii</taxon>
        <taxon>Neopterygii</taxon>
        <taxon>Teleostei</taxon>
        <taxon>Protacanthopterygii</taxon>
        <taxon>Salmoniformes</taxon>
        <taxon>Salmonidae</taxon>
        <taxon>Salmoninae</taxon>
        <taxon>Hucho</taxon>
    </lineage>
</organism>
<evidence type="ECO:0000256" key="11">
    <source>
        <dbReference type="SAM" id="SignalP"/>
    </source>
</evidence>
<evidence type="ECO:0000256" key="10">
    <source>
        <dbReference type="SAM" id="Phobius"/>
    </source>
</evidence>
<evidence type="ECO:0000256" key="5">
    <source>
        <dbReference type="ARBA" id="ARBA00023136"/>
    </source>
</evidence>
<dbReference type="PANTHER" id="PTHR47613:SF1">
    <property type="entry name" value="SPERM ACROSOME MEMBRANE-ASSOCIATED PROTEIN 4"/>
    <property type="match status" value="1"/>
</dbReference>
<dbReference type="SUPFAM" id="SSF57302">
    <property type="entry name" value="Snake toxin-like"/>
    <property type="match status" value="1"/>
</dbReference>
<keyword evidence="10" id="KW-1133">Transmembrane helix</keyword>
<dbReference type="STRING" id="62062.ENSHHUP00000060875"/>
<feature type="domain" description="UPAR/Ly6" evidence="12">
    <location>
        <begin position="43"/>
        <end position="102"/>
    </location>
</feature>
<dbReference type="Pfam" id="PF00021">
    <property type="entry name" value="UPAR_LY6"/>
    <property type="match status" value="1"/>
</dbReference>
<dbReference type="AlphaFoldDB" id="A0A4W5PGV0"/>
<reference evidence="13" key="2">
    <citation type="submission" date="2025-08" db="UniProtKB">
        <authorList>
            <consortium name="Ensembl"/>
        </authorList>
    </citation>
    <scope>IDENTIFICATION</scope>
</reference>
<comment type="similarity">
    <text evidence="9">Belongs to the SPACA4/bouncer family.</text>
</comment>
<feature type="chain" id="PRO_5021224825" description="UPAR/Ly6 domain-containing protein" evidence="11">
    <location>
        <begin position="21"/>
        <end position="150"/>
    </location>
</feature>
<dbReference type="InterPro" id="IPR046354">
    <property type="entry name" value="SPACA4/Bouncer"/>
</dbReference>
<dbReference type="GO" id="GO:0005886">
    <property type="term" value="C:plasma membrane"/>
    <property type="evidence" value="ECO:0007669"/>
    <property type="project" value="UniProtKB-SubCell"/>
</dbReference>
<keyword evidence="2" id="KW-1003">Cell membrane</keyword>
<accession>A0A4W5PGV0</accession>